<evidence type="ECO:0000256" key="3">
    <source>
        <dbReference type="ARBA" id="ARBA00022553"/>
    </source>
</evidence>
<keyword evidence="7" id="KW-0677">Repeat</keyword>
<reference evidence="26 27" key="1">
    <citation type="journal article" date="2019" name="Sci. Rep.">
        <title>Orb-weaving spider Araneus ventricosus genome elucidates the spidroin gene catalogue.</title>
        <authorList>
            <person name="Kono N."/>
            <person name="Nakamura H."/>
            <person name="Ohtoshi R."/>
            <person name="Moran D.A.P."/>
            <person name="Shinohara A."/>
            <person name="Yoshida Y."/>
            <person name="Fujiwara M."/>
            <person name="Mori M."/>
            <person name="Tomita M."/>
            <person name="Arakawa K."/>
        </authorList>
    </citation>
    <scope>NUCLEOTIDE SEQUENCE [LARGE SCALE GENOMIC DNA]</scope>
</reference>
<dbReference type="GO" id="GO:0005524">
    <property type="term" value="F:ATP binding"/>
    <property type="evidence" value="ECO:0007669"/>
    <property type="project" value="UniProtKB-UniRule"/>
</dbReference>
<evidence type="ECO:0000256" key="6">
    <source>
        <dbReference type="ARBA" id="ARBA00022729"/>
    </source>
</evidence>
<dbReference type="InterPro" id="IPR001245">
    <property type="entry name" value="Ser-Thr/Tyr_kinase_cat_dom"/>
</dbReference>
<feature type="non-terminal residue" evidence="26">
    <location>
        <position position="1"/>
    </location>
</feature>
<dbReference type="GO" id="GO:0005509">
    <property type="term" value="F:calcium ion binding"/>
    <property type="evidence" value="ECO:0007669"/>
    <property type="project" value="UniProtKB-UniRule"/>
</dbReference>
<dbReference type="GO" id="GO:0007156">
    <property type="term" value="P:homophilic cell adhesion via plasma membrane adhesion molecules"/>
    <property type="evidence" value="ECO:0007669"/>
    <property type="project" value="InterPro"/>
</dbReference>
<dbReference type="SMART" id="SM00219">
    <property type="entry name" value="TyrKc"/>
    <property type="match status" value="1"/>
</dbReference>
<dbReference type="CDD" id="cd00192">
    <property type="entry name" value="PTKc"/>
    <property type="match status" value="1"/>
</dbReference>
<keyword evidence="27" id="KW-1185">Reference proteome</keyword>
<dbReference type="PROSITE" id="PS00107">
    <property type="entry name" value="PROTEIN_KINASE_ATP"/>
    <property type="match status" value="1"/>
</dbReference>
<dbReference type="SUPFAM" id="SSF56112">
    <property type="entry name" value="Protein kinase-like (PK-like)"/>
    <property type="match status" value="1"/>
</dbReference>
<evidence type="ECO:0000313" key="26">
    <source>
        <dbReference type="EMBL" id="GBN31654.1"/>
    </source>
</evidence>
<keyword evidence="12 23" id="KW-0472">Membrane</keyword>
<keyword evidence="15 26" id="KW-0675">Receptor</keyword>
<name>A0A4Y2MZ54_ARAVE</name>
<evidence type="ECO:0000256" key="20">
    <source>
        <dbReference type="PROSITE-ProRule" id="PRU00043"/>
    </source>
</evidence>
<evidence type="ECO:0000256" key="10">
    <source>
        <dbReference type="ARBA" id="ARBA00022840"/>
    </source>
</evidence>
<keyword evidence="17" id="KW-0393">Immunoglobulin domain</keyword>
<evidence type="ECO:0000259" key="24">
    <source>
        <dbReference type="PROSITE" id="PS50011"/>
    </source>
</evidence>
<evidence type="ECO:0000256" key="15">
    <source>
        <dbReference type="ARBA" id="ARBA00023170"/>
    </source>
</evidence>
<keyword evidence="3" id="KW-0597">Phosphoprotein</keyword>
<gene>
    <name evidence="26" type="primary">Cad96Ca_9</name>
    <name evidence="26" type="ORF">AVEN_32379_1</name>
</gene>
<evidence type="ECO:0000256" key="23">
    <source>
        <dbReference type="SAM" id="Phobius"/>
    </source>
</evidence>
<feature type="region of interest" description="Disordered" evidence="22">
    <location>
        <begin position="256"/>
        <end position="275"/>
    </location>
</feature>
<evidence type="ECO:0000256" key="8">
    <source>
        <dbReference type="ARBA" id="ARBA00022741"/>
    </source>
</evidence>
<dbReference type="GO" id="GO:0004714">
    <property type="term" value="F:transmembrane receptor protein tyrosine kinase activity"/>
    <property type="evidence" value="ECO:0007669"/>
    <property type="project" value="UniProtKB-EC"/>
</dbReference>
<dbReference type="PROSITE" id="PS50011">
    <property type="entry name" value="PROTEIN_KINASE_DOM"/>
    <property type="match status" value="1"/>
</dbReference>
<evidence type="ECO:0000256" key="14">
    <source>
        <dbReference type="ARBA" id="ARBA00023157"/>
    </source>
</evidence>
<dbReference type="CDD" id="cd11304">
    <property type="entry name" value="Cadherin_repeat"/>
    <property type="match status" value="1"/>
</dbReference>
<feature type="domain" description="Protein kinase" evidence="24">
    <location>
        <begin position="375"/>
        <end position="646"/>
    </location>
</feature>
<dbReference type="InterPro" id="IPR008266">
    <property type="entry name" value="Tyr_kinase_AS"/>
</dbReference>
<keyword evidence="9 26" id="KW-0418">Kinase</keyword>
<accession>A0A4Y2MZ54</accession>
<evidence type="ECO:0000256" key="17">
    <source>
        <dbReference type="ARBA" id="ARBA00023319"/>
    </source>
</evidence>
<keyword evidence="6" id="KW-0732">Signal</keyword>
<evidence type="ECO:0000256" key="12">
    <source>
        <dbReference type="ARBA" id="ARBA00023136"/>
    </source>
</evidence>
<evidence type="ECO:0000256" key="18">
    <source>
        <dbReference type="ARBA" id="ARBA00051243"/>
    </source>
</evidence>
<dbReference type="GO" id="GO:0007169">
    <property type="term" value="P:cell surface receptor protein tyrosine kinase signaling pathway"/>
    <property type="evidence" value="ECO:0007669"/>
    <property type="project" value="TreeGrafter"/>
</dbReference>
<dbReference type="PROSITE" id="PS50268">
    <property type="entry name" value="CADHERIN_2"/>
    <property type="match status" value="1"/>
</dbReference>
<dbReference type="Gene3D" id="3.30.200.20">
    <property type="entry name" value="Phosphorylase Kinase, domain 1"/>
    <property type="match status" value="1"/>
</dbReference>
<dbReference type="Gene3D" id="1.10.510.10">
    <property type="entry name" value="Transferase(Phosphotransferase) domain 1"/>
    <property type="match status" value="1"/>
</dbReference>
<keyword evidence="11 23" id="KW-1133">Transmembrane helix</keyword>
<evidence type="ECO:0000256" key="11">
    <source>
        <dbReference type="ARBA" id="ARBA00022989"/>
    </source>
</evidence>
<dbReference type="InterPro" id="IPR002126">
    <property type="entry name" value="Cadherin-like_dom"/>
</dbReference>
<dbReference type="SUPFAM" id="SSF49313">
    <property type="entry name" value="Cadherin-like"/>
    <property type="match status" value="1"/>
</dbReference>
<keyword evidence="8 21" id="KW-0547">Nucleotide-binding</keyword>
<keyword evidence="5 23" id="KW-0812">Transmembrane</keyword>
<dbReference type="Pfam" id="PF07714">
    <property type="entry name" value="PK_Tyr_Ser-Thr"/>
    <property type="match status" value="1"/>
</dbReference>
<evidence type="ECO:0000259" key="25">
    <source>
        <dbReference type="PROSITE" id="PS50268"/>
    </source>
</evidence>
<dbReference type="InterPro" id="IPR000719">
    <property type="entry name" value="Prot_kinase_dom"/>
</dbReference>
<feature type="transmembrane region" description="Helical" evidence="23">
    <location>
        <begin position="282"/>
        <end position="306"/>
    </location>
</feature>
<evidence type="ECO:0000256" key="22">
    <source>
        <dbReference type="SAM" id="MobiDB-lite"/>
    </source>
</evidence>
<dbReference type="InterPro" id="IPR050122">
    <property type="entry name" value="RTK"/>
</dbReference>
<feature type="binding site" evidence="21">
    <location>
        <position position="405"/>
    </location>
    <ligand>
        <name>ATP</name>
        <dbReference type="ChEBI" id="CHEBI:30616"/>
    </ligand>
</feature>
<dbReference type="PRINTS" id="PR00109">
    <property type="entry name" value="TYRKINASE"/>
</dbReference>
<evidence type="ECO:0000256" key="1">
    <source>
        <dbReference type="ARBA" id="ARBA00004479"/>
    </source>
</evidence>
<dbReference type="GO" id="GO:0043235">
    <property type="term" value="C:receptor complex"/>
    <property type="evidence" value="ECO:0007669"/>
    <property type="project" value="TreeGrafter"/>
</dbReference>
<sequence>SLDLTTSFGTDFVILINGQMTRMTPELAPSSPSFRATSVGGRLTTASQLAYSGPRTGRIFGGIGFRSPKAQTLPLGHCGPSEIEGNNASSECGEENRRIACSLNSLRMRRDCFQHASRRVTTVRTRDDEGDPIEYGIEPAVFLDGSSYFTIDKKTGKVFVERPLTGLAGNDYYLFITANDGHQTAKIEVYVRVVKANENSSPSVVENAAPVHNPGPPGPSGFLPNLPFLSNHPPRRPPPRFPTKTTMEELQEISSALPTDVPPTPSSDLNSTDASPKQPLDWVSTVFPLVATVAFAPVFAVVLWLLHRRCKIQEKLKAEKKLSDSRMSEDLEPNPHMSVLYLQRPRTAHSNRYESEETTGVIPENRKWEFPRHHLRFLGLLGEGCFGQVWKCETLGDSEALVAVKTLKENASEKEKKDLLNEIEVMKLLDPHPNVVTLLGCCTDRDPLFLLMEYVQDGKLQTYLRESRAERQYGNLHGSSRHLTSRDLTVFAYQIAKGMEYLSSKGIIHRDLAARNILVGDNKTCKVADFGFARDVIINHVYERKSEGRLPIRWMAPESLYDNIYTTKTDVWSFGIVMWEIVTLGSTPYPGMAAGDVMRKVREGYRMEKPEHCKREVYNILFYCWDEDPLKRPTFGELVVLLDKLLVGENDYIQLDRFPDHAYYNITGLSGEKL</sequence>
<feature type="compositionally biased region" description="Polar residues" evidence="22">
    <location>
        <begin position="266"/>
        <end position="275"/>
    </location>
</feature>
<proteinExistence type="predicted"/>
<keyword evidence="13" id="KW-0829">Tyrosine-protein kinase</keyword>
<dbReference type="Proteomes" id="UP000499080">
    <property type="component" value="Unassembled WGS sequence"/>
</dbReference>
<keyword evidence="14" id="KW-1015">Disulfide bond</keyword>
<evidence type="ECO:0000256" key="2">
    <source>
        <dbReference type="ARBA" id="ARBA00011902"/>
    </source>
</evidence>
<dbReference type="GO" id="GO:0005886">
    <property type="term" value="C:plasma membrane"/>
    <property type="evidence" value="ECO:0007669"/>
    <property type="project" value="TreeGrafter"/>
</dbReference>
<dbReference type="InterPro" id="IPR020635">
    <property type="entry name" value="Tyr_kinase_cat_dom"/>
</dbReference>
<comment type="function">
    <text evidence="19">Receptor for basic fibroblast growth factor.</text>
</comment>
<dbReference type="Gene3D" id="2.60.40.60">
    <property type="entry name" value="Cadherins"/>
    <property type="match status" value="1"/>
</dbReference>
<dbReference type="PROSITE" id="PS00109">
    <property type="entry name" value="PROTEIN_KINASE_TYR"/>
    <property type="match status" value="1"/>
</dbReference>
<dbReference type="EC" id="2.7.10.1" evidence="2"/>
<keyword evidence="16" id="KW-0325">Glycoprotein</keyword>
<evidence type="ECO:0000256" key="21">
    <source>
        <dbReference type="PROSITE-ProRule" id="PRU10141"/>
    </source>
</evidence>
<evidence type="ECO:0000313" key="27">
    <source>
        <dbReference type="Proteomes" id="UP000499080"/>
    </source>
</evidence>
<organism evidence="26 27">
    <name type="scientific">Araneus ventricosus</name>
    <name type="common">Orbweaver spider</name>
    <name type="synonym">Epeira ventricosa</name>
    <dbReference type="NCBI Taxonomy" id="182803"/>
    <lineage>
        <taxon>Eukaryota</taxon>
        <taxon>Metazoa</taxon>
        <taxon>Ecdysozoa</taxon>
        <taxon>Arthropoda</taxon>
        <taxon>Chelicerata</taxon>
        <taxon>Arachnida</taxon>
        <taxon>Araneae</taxon>
        <taxon>Araneomorphae</taxon>
        <taxon>Entelegynae</taxon>
        <taxon>Araneoidea</taxon>
        <taxon>Araneidae</taxon>
        <taxon>Araneus</taxon>
    </lineage>
</organism>
<dbReference type="AlphaFoldDB" id="A0A4Y2MZ54"/>
<dbReference type="FunFam" id="3.30.200.20:FF:000593">
    <property type="entry name" value="Predicted protein"/>
    <property type="match status" value="1"/>
</dbReference>
<dbReference type="InterPro" id="IPR015919">
    <property type="entry name" value="Cadherin-like_sf"/>
</dbReference>
<dbReference type="SMART" id="SM00112">
    <property type="entry name" value="CA"/>
    <property type="match status" value="1"/>
</dbReference>
<dbReference type="OrthoDB" id="3256376at2759"/>
<evidence type="ECO:0000256" key="4">
    <source>
        <dbReference type="ARBA" id="ARBA00022679"/>
    </source>
</evidence>
<dbReference type="EMBL" id="BGPR01008116">
    <property type="protein sequence ID" value="GBN31654.1"/>
    <property type="molecule type" value="Genomic_DNA"/>
</dbReference>
<keyword evidence="4" id="KW-0808">Transferase</keyword>
<evidence type="ECO:0000256" key="5">
    <source>
        <dbReference type="ARBA" id="ARBA00022692"/>
    </source>
</evidence>
<dbReference type="PANTHER" id="PTHR24416">
    <property type="entry name" value="TYROSINE-PROTEIN KINASE RECEPTOR"/>
    <property type="match status" value="1"/>
</dbReference>
<keyword evidence="10 21" id="KW-0067">ATP-binding</keyword>
<protein>
    <recommendedName>
        <fullName evidence="2">receptor protein-tyrosine kinase</fullName>
        <ecNumber evidence="2">2.7.10.1</ecNumber>
    </recommendedName>
</protein>
<dbReference type="FunFam" id="1.10.510.10:FF:000190">
    <property type="entry name" value="Proto-oncogene tyrosine-protein kinase receptor Ret"/>
    <property type="match status" value="1"/>
</dbReference>
<comment type="subcellular location">
    <subcellularLocation>
        <location evidence="1">Membrane</location>
        <topology evidence="1">Single-pass type I membrane protein</topology>
    </subcellularLocation>
</comment>
<evidence type="ECO:0000256" key="7">
    <source>
        <dbReference type="ARBA" id="ARBA00022737"/>
    </source>
</evidence>
<evidence type="ECO:0000256" key="16">
    <source>
        <dbReference type="ARBA" id="ARBA00023180"/>
    </source>
</evidence>
<evidence type="ECO:0000256" key="13">
    <source>
        <dbReference type="ARBA" id="ARBA00023137"/>
    </source>
</evidence>
<comment type="caution">
    <text evidence="26">The sequence shown here is derived from an EMBL/GenBank/DDBJ whole genome shotgun (WGS) entry which is preliminary data.</text>
</comment>
<feature type="domain" description="Cadherin" evidence="25">
    <location>
        <begin position="120"/>
        <end position="204"/>
    </location>
</feature>
<evidence type="ECO:0000256" key="9">
    <source>
        <dbReference type="ARBA" id="ARBA00022777"/>
    </source>
</evidence>
<dbReference type="InterPro" id="IPR017441">
    <property type="entry name" value="Protein_kinase_ATP_BS"/>
</dbReference>
<evidence type="ECO:0000256" key="19">
    <source>
        <dbReference type="ARBA" id="ARBA00056965"/>
    </source>
</evidence>
<dbReference type="GO" id="GO:1902533">
    <property type="term" value="P:positive regulation of intracellular signal transduction"/>
    <property type="evidence" value="ECO:0007669"/>
    <property type="project" value="UniProtKB-ARBA"/>
</dbReference>
<comment type="catalytic activity">
    <reaction evidence="18">
        <text>L-tyrosyl-[protein] + ATP = O-phospho-L-tyrosyl-[protein] + ADP + H(+)</text>
        <dbReference type="Rhea" id="RHEA:10596"/>
        <dbReference type="Rhea" id="RHEA-COMP:10136"/>
        <dbReference type="Rhea" id="RHEA-COMP:20101"/>
        <dbReference type="ChEBI" id="CHEBI:15378"/>
        <dbReference type="ChEBI" id="CHEBI:30616"/>
        <dbReference type="ChEBI" id="CHEBI:46858"/>
        <dbReference type="ChEBI" id="CHEBI:61978"/>
        <dbReference type="ChEBI" id="CHEBI:456216"/>
        <dbReference type="EC" id="2.7.10.1"/>
    </reaction>
</comment>
<dbReference type="PANTHER" id="PTHR24416:SF621">
    <property type="entry name" value="TYROSINE KINASE RECEPTOR CAD96CA"/>
    <property type="match status" value="1"/>
</dbReference>
<keyword evidence="20" id="KW-0106">Calcium</keyword>
<dbReference type="InterPro" id="IPR011009">
    <property type="entry name" value="Kinase-like_dom_sf"/>
</dbReference>